<evidence type="ECO:0008006" key="4">
    <source>
        <dbReference type="Google" id="ProtNLM"/>
    </source>
</evidence>
<dbReference type="HOGENOM" id="CLU_3202597_0_0_7"/>
<accession>E6WXS8</accession>
<evidence type="ECO:0000256" key="1">
    <source>
        <dbReference type="SAM" id="SignalP"/>
    </source>
</evidence>
<feature type="chain" id="PRO_5003214672" description="Lipoprotein" evidence="1">
    <location>
        <begin position="21"/>
        <end position="45"/>
    </location>
</feature>
<gene>
    <name evidence="2" type="ordered locus">Nitsa_1079</name>
</gene>
<dbReference type="PROSITE" id="PS51257">
    <property type="entry name" value="PROKAR_LIPOPROTEIN"/>
    <property type="match status" value="1"/>
</dbReference>
<evidence type="ECO:0000313" key="3">
    <source>
        <dbReference type="Proteomes" id="UP000008633"/>
    </source>
</evidence>
<dbReference type="Proteomes" id="UP000008633">
    <property type="component" value="Chromosome"/>
</dbReference>
<reference evidence="3" key="2">
    <citation type="submission" date="2011-01" db="EMBL/GenBank/DDBJ databases">
        <title>The complete genome of Nitratifractor salsuginis DSM 16511.</title>
        <authorList>
            <consortium name="US DOE Joint Genome Institute (JGI-PGF)"/>
            <person name="Lucas S."/>
            <person name="Copeland A."/>
            <person name="Lapidus A."/>
            <person name="Bruce D."/>
            <person name="Goodwin L."/>
            <person name="Pitluck S."/>
            <person name="Kyrpides N."/>
            <person name="Mavromatis K."/>
            <person name="Ivanova N."/>
            <person name="Mikhailova N."/>
            <person name="Zeytun A."/>
            <person name="Detter J.C."/>
            <person name="Tapia R."/>
            <person name="Han C."/>
            <person name="Land M."/>
            <person name="Hauser L."/>
            <person name="Markowitz V."/>
            <person name="Cheng J.-F."/>
            <person name="Hugenholtz P."/>
            <person name="Woyke T."/>
            <person name="Wu D."/>
            <person name="Tindall B."/>
            <person name="Schuetze A."/>
            <person name="Brambilla E."/>
            <person name="Klenk H.-P."/>
            <person name="Eisen J.A."/>
        </authorList>
    </citation>
    <scope>NUCLEOTIDE SEQUENCE [LARGE SCALE GENOMIC DNA]</scope>
    <source>
        <strain evidence="3">DSM 16511 / JCM 12458 / E9I37-1</strain>
    </source>
</reference>
<sequence length="45" mass="4680">MRGRIALLSVIAALIFSACASRAPAPVDECTACRAVTIPPPPSER</sequence>
<name>E6WXS8_NITSE</name>
<organism evidence="2 3">
    <name type="scientific">Nitratifractor salsuginis (strain DSM 16511 / JCM 12458 / E9I37-1)</name>
    <dbReference type="NCBI Taxonomy" id="749222"/>
    <lineage>
        <taxon>Bacteria</taxon>
        <taxon>Pseudomonadati</taxon>
        <taxon>Campylobacterota</taxon>
        <taxon>Epsilonproteobacteria</taxon>
        <taxon>Campylobacterales</taxon>
        <taxon>Sulfurovaceae</taxon>
        <taxon>Nitratifractor</taxon>
    </lineage>
</organism>
<protein>
    <recommendedName>
        <fullName evidence="4">Lipoprotein</fullName>
    </recommendedName>
</protein>
<keyword evidence="1" id="KW-0732">Signal</keyword>
<dbReference type="KEGG" id="nsa:Nitsa_1079"/>
<proteinExistence type="predicted"/>
<dbReference type="EMBL" id="CP002452">
    <property type="protein sequence ID" value="ADV46335.1"/>
    <property type="molecule type" value="Genomic_DNA"/>
</dbReference>
<dbReference type="AlphaFoldDB" id="E6WXS8"/>
<feature type="signal peptide" evidence="1">
    <location>
        <begin position="1"/>
        <end position="20"/>
    </location>
</feature>
<evidence type="ECO:0000313" key="2">
    <source>
        <dbReference type="EMBL" id="ADV46335.1"/>
    </source>
</evidence>
<dbReference type="STRING" id="749222.Nitsa_1079"/>
<reference evidence="2 3" key="1">
    <citation type="journal article" date="2011" name="Stand. Genomic Sci.">
        <title>Complete genome sequence of Nitratifractor salsuginis type strain (E9I37-1).</title>
        <authorList>
            <person name="Anderson I."/>
            <person name="Sikorski J."/>
            <person name="Zeytun A."/>
            <person name="Nolan M."/>
            <person name="Lapidus A."/>
            <person name="Lucas S."/>
            <person name="Hammon N."/>
            <person name="Deshpande S."/>
            <person name="Cheng J.F."/>
            <person name="Tapia R."/>
            <person name="Han C."/>
            <person name="Goodwin L."/>
            <person name="Pitluck S."/>
            <person name="Liolios K."/>
            <person name="Pagani I."/>
            <person name="Ivanova N."/>
            <person name="Huntemann M."/>
            <person name="Mavromatis K."/>
            <person name="Ovchinikova G."/>
            <person name="Pati A."/>
            <person name="Chen A."/>
            <person name="Palaniappan K."/>
            <person name="Land M."/>
            <person name="Hauser L."/>
            <person name="Brambilla E.M."/>
            <person name="Ngatchou-Djao O.D."/>
            <person name="Rohde M."/>
            <person name="Tindall B.J."/>
            <person name="Goker M."/>
            <person name="Detter J.C."/>
            <person name="Woyke T."/>
            <person name="Bristow J."/>
            <person name="Eisen J.A."/>
            <person name="Markowitz V."/>
            <person name="Hugenholtz P."/>
            <person name="Klenk H.P."/>
            <person name="Kyrpides N.C."/>
        </authorList>
    </citation>
    <scope>NUCLEOTIDE SEQUENCE [LARGE SCALE GENOMIC DNA]</scope>
    <source>
        <strain evidence="3">DSM 16511 / JCM 12458 / E9I37-1</strain>
    </source>
</reference>
<dbReference type="RefSeq" id="WP_013554028.1">
    <property type="nucleotide sequence ID" value="NC_014935.1"/>
</dbReference>
<keyword evidence="3" id="KW-1185">Reference proteome</keyword>